<dbReference type="InterPro" id="IPR006868">
    <property type="entry name" value="DUF630"/>
</dbReference>
<dbReference type="OrthoDB" id="663995at2759"/>
<reference evidence="4" key="1">
    <citation type="journal article" date="2022" name="Front. Genet.">
        <title>Chromosome-Scale Assembly of the Dendrobium nobile Genome Provides Insights Into the Molecular Mechanism of the Biosynthesis of the Medicinal Active Ingredient of Dendrobium.</title>
        <authorList>
            <person name="Xu Q."/>
            <person name="Niu S.-C."/>
            <person name="Li K.-L."/>
            <person name="Zheng P.-J."/>
            <person name="Zhang X.-J."/>
            <person name="Jia Y."/>
            <person name="Liu Y."/>
            <person name="Niu Y.-X."/>
            <person name="Yu L.-H."/>
            <person name="Chen D.-F."/>
            <person name="Zhang G.-Q."/>
        </authorList>
    </citation>
    <scope>NUCLEOTIDE SEQUENCE</scope>
    <source>
        <tissue evidence="4">Leaf</tissue>
    </source>
</reference>
<gene>
    <name evidence="4" type="ORF">KFK09_028540</name>
</gene>
<evidence type="ECO:0000256" key="1">
    <source>
        <dbReference type="SAM" id="MobiDB-lite"/>
    </source>
</evidence>
<name>A0A8T3A3D3_DENNO</name>
<feature type="region of interest" description="Disordered" evidence="1">
    <location>
        <begin position="284"/>
        <end position="305"/>
    </location>
</feature>
<proteinExistence type="predicted"/>
<evidence type="ECO:0000313" key="4">
    <source>
        <dbReference type="EMBL" id="KAI0488701.1"/>
    </source>
</evidence>
<dbReference type="AlphaFoldDB" id="A0A8T3A3D3"/>
<dbReference type="Pfam" id="PF04783">
    <property type="entry name" value="DUF630"/>
    <property type="match status" value="1"/>
</dbReference>
<evidence type="ECO:0000259" key="2">
    <source>
        <dbReference type="Pfam" id="PF04782"/>
    </source>
</evidence>
<feature type="domain" description="DUF632" evidence="2">
    <location>
        <begin position="339"/>
        <end position="669"/>
    </location>
</feature>
<dbReference type="EMBL" id="JAGYWB010000019">
    <property type="protein sequence ID" value="KAI0488701.1"/>
    <property type="molecule type" value="Genomic_DNA"/>
</dbReference>
<sequence>MGCSASKLDDEEAVQLCKDRKNFIKQVIEHRNRFASGHVAYIQSMRRVSLALLHYVVADDLHGFLSDSYTTPPFTPVKGLSPEIRAPLKFFTPTSNETVKSTVRTVNYLRSGGNQSVAVEEWPEPHQTVQLESYHPMENYAMNGFFAAQSSPVYRSSFFSSPPYNRAGYQSSSPQASRWDYFWNPFSSLDQYGYPSRSSFDRIVNDDDIAGLRQVREAEGIPDLEEDIDDDHDRDHDRANAIFGGAEAKRKSPEVECKHTGVQVGDESPVSASVEVQKLQEVKELKSKGRSHSIEASEDQNTENTVELEVPNQRQVAGTSNAEETPGFTVYVNRRPASMAEVMKDMENQFVRICDCAHEISVMLEASRAQYSSASNELAAVRMLNPIALFRSTSSHSSASKFFHASSSSKGDADESSSDYSEECCMLSGSHKSTIDRLYAWEKKLYEEVKSGERVRIAYEKKCMQLRNHDINGDEPSVVDRTRAAIRDLHTRLKISIQTVESISKRIEVLRDGELHPQLLEMIQGLRRMWKTMADCHLIQKRTIDEAKLLLFSNNATAAAATPPKPPRPAANLAAELRNWRSSFANWIDAQRSYTRALAGWASRCAPADAGETSGSRKALYPISPLRVGGEGDAACPEVVRVCVRWSRLVESVSEEMAVDGMDFFAAGMASVSAQQREAEEGALAAAAVEEVGPKVLCAGLSVAVGSLAELAVVSAEGYDASPSLTGADRCRAAARRRCRWPAAPLPLARCAAAAGRRAAAAVRARARAELPSAPFSAAQLPADRCCSPARRAAAPPARRARCCSPACRPVTLRTAVRRNAEPAGAAKSRTRAAARVVSG</sequence>
<evidence type="ECO:0000259" key="3">
    <source>
        <dbReference type="Pfam" id="PF04783"/>
    </source>
</evidence>
<feature type="domain" description="DUF630" evidence="3">
    <location>
        <begin position="1"/>
        <end position="58"/>
    </location>
</feature>
<dbReference type="SMR" id="A0A8T3A3D3"/>
<dbReference type="Pfam" id="PF04782">
    <property type="entry name" value="DUF632"/>
    <property type="match status" value="1"/>
</dbReference>
<dbReference type="PANTHER" id="PTHR21450">
    <property type="entry name" value="PROTEIN ALTERED PHOSPHATE STARVATION RESPONSE 1"/>
    <property type="match status" value="1"/>
</dbReference>
<organism evidence="4 5">
    <name type="scientific">Dendrobium nobile</name>
    <name type="common">Orchid</name>
    <dbReference type="NCBI Taxonomy" id="94219"/>
    <lineage>
        <taxon>Eukaryota</taxon>
        <taxon>Viridiplantae</taxon>
        <taxon>Streptophyta</taxon>
        <taxon>Embryophyta</taxon>
        <taxon>Tracheophyta</taxon>
        <taxon>Spermatophyta</taxon>
        <taxon>Magnoliopsida</taxon>
        <taxon>Liliopsida</taxon>
        <taxon>Asparagales</taxon>
        <taxon>Orchidaceae</taxon>
        <taxon>Epidendroideae</taxon>
        <taxon>Malaxideae</taxon>
        <taxon>Dendrobiinae</taxon>
        <taxon>Dendrobium</taxon>
    </lineage>
</organism>
<dbReference type="Proteomes" id="UP000829196">
    <property type="component" value="Unassembled WGS sequence"/>
</dbReference>
<keyword evidence="5" id="KW-1185">Reference proteome</keyword>
<feature type="compositionally biased region" description="Basic and acidic residues" evidence="1">
    <location>
        <begin position="284"/>
        <end position="295"/>
    </location>
</feature>
<accession>A0A8T3A3D3</accession>
<dbReference type="PANTHER" id="PTHR21450:SF3">
    <property type="entry name" value="DUF630 FAMILY PROTEIN (DUF630 AND DUF632)"/>
    <property type="match status" value="1"/>
</dbReference>
<evidence type="ECO:0000313" key="5">
    <source>
        <dbReference type="Proteomes" id="UP000829196"/>
    </source>
</evidence>
<dbReference type="InterPro" id="IPR006867">
    <property type="entry name" value="DUF632"/>
</dbReference>
<protein>
    <submittedName>
        <fullName evidence="4">Uncharacterized protein</fullName>
    </submittedName>
</protein>
<comment type="caution">
    <text evidence="4">The sequence shown here is derived from an EMBL/GenBank/DDBJ whole genome shotgun (WGS) entry which is preliminary data.</text>
</comment>